<reference evidence="11" key="1">
    <citation type="submission" date="2024-05" db="EMBL/GenBank/DDBJ databases">
        <authorList>
            <person name="Cai S.Y."/>
            <person name="Jin L.M."/>
            <person name="Li H.R."/>
        </authorList>
    </citation>
    <scope>NUCLEOTIDE SEQUENCE</scope>
    <source>
        <strain evidence="11">A5-74</strain>
    </source>
</reference>
<dbReference type="SUPFAM" id="SSF81330">
    <property type="entry name" value="Gated mechanosensitive channel"/>
    <property type="match status" value="1"/>
</dbReference>
<dbReference type="NCBIfam" id="TIGR00220">
    <property type="entry name" value="mscL"/>
    <property type="match status" value="1"/>
</dbReference>
<keyword evidence="6 10" id="KW-1133">Transmembrane helix</keyword>
<accession>A0AAU8DMM2</accession>
<evidence type="ECO:0000256" key="9">
    <source>
        <dbReference type="ARBA" id="ARBA00023303"/>
    </source>
</evidence>
<dbReference type="RefSeq" id="WP_353648641.1">
    <property type="nucleotide sequence ID" value="NZ_CP159218.1"/>
</dbReference>
<dbReference type="InterPro" id="IPR001185">
    <property type="entry name" value="MS_channel"/>
</dbReference>
<dbReference type="InterPro" id="IPR019823">
    <property type="entry name" value="Mechanosensitive_channel_CS"/>
</dbReference>
<evidence type="ECO:0000256" key="7">
    <source>
        <dbReference type="ARBA" id="ARBA00023065"/>
    </source>
</evidence>
<evidence type="ECO:0000313" key="11">
    <source>
        <dbReference type="EMBL" id="XCG63026.1"/>
    </source>
</evidence>
<dbReference type="PANTHER" id="PTHR30266:SF2">
    <property type="entry name" value="LARGE-CONDUCTANCE MECHANOSENSITIVE CHANNEL"/>
    <property type="match status" value="1"/>
</dbReference>
<comment type="function">
    <text evidence="10">Channel that opens in response to stretch forces in the membrane lipid bilayer. May participate in the regulation of osmotic pressure changes within the cell.</text>
</comment>
<dbReference type="Gene3D" id="1.10.1200.120">
    <property type="entry name" value="Large-conductance mechanosensitive channel, MscL, domain 1"/>
    <property type="match status" value="1"/>
</dbReference>
<dbReference type="Pfam" id="PF01741">
    <property type="entry name" value="MscL"/>
    <property type="match status" value="1"/>
</dbReference>
<dbReference type="GO" id="GO:0008381">
    <property type="term" value="F:mechanosensitive monoatomic ion channel activity"/>
    <property type="evidence" value="ECO:0007669"/>
    <property type="project" value="UniProtKB-UniRule"/>
</dbReference>
<evidence type="ECO:0000256" key="4">
    <source>
        <dbReference type="ARBA" id="ARBA00022475"/>
    </source>
</evidence>
<dbReference type="GO" id="GO:0005886">
    <property type="term" value="C:plasma membrane"/>
    <property type="evidence" value="ECO:0007669"/>
    <property type="project" value="UniProtKB-SubCell"/>
</dbReference>
<dbReference type="PANTHER" id="PTHR30266">
    <property type="entry name" value="MECHANOSENSITIVE CHANNEL MSCL"/>
    <property type="match status" value="1"/>
</dbReference>
<keyword evidence="8 10" id="KW-0472">Membrane</keyword>
<dbReference type="AlphaFoldDB" id="A0AAU8DMM2"/>
<evidence type="ECO:0000256" key="6">
    <source>
        <dbReference type="ARBA" id="ARBA00022989"/>
    </source>
</evidence>
<dbReference type="InterPro" id="IPR036019">
    <property type="entry name" value="MscL_channel"/>
</dbReference>
<name>A0AAU8DMM2_9ACTN</name>
<evidence type="ECO:0000256" key="8">
    <source>
        <dbReference type="ARBA" id="ARBA00023136"/>
    </source>
</evidence>
<keyword evidence="4 10" id="KW-1003">Cell membrane</keyword>
<protein>
    <recommendedName>
        <fullName evidence="10">Large-conductance mechanosensitive channel</fullName>
    </recommendedName>
</protein>
<organism evidence="11">
    <name type="scientific">Nakamurella sp. A5-74</name>
    <dbReference type="NCBI Taxonomy" id="3158264"/>
    <lineage>
        <taxon>Bacteria</taxon>
        <taxon>Bacillati</taxon>
        <taxon>Actinomycetota</taxon>
        <taxon>Actinomycetes</taxon>
        <taxon>Nakamurellales</taxon>
        <taxon>Nakamurellaceae</taxon>
        <taxon>Nakamurella</taxon>
    </lineage>
</organism>
<comment type="subcellular location">
    <subcellularLocation>
        <location evidence="1 10">Cell membrane</location>
        <topology evidence="1 10">Multi-pass membrane protein</topology>
    </subcellularLocation>
</comment>
<dbReference type="PROSITE" id="PS01327">
    <property type="entry name" value="MSCL"/>
    <property type="match status" value="1"/>
</dbReference>
<dbReference type="HAMAP" id="MF_00115">
    <property type="entry name" value="MscL"/>
    <property type="match status" value="1"/>
</dbReference>
<evidence type="ECO:0000256" key="10">
    <source>
        <dbReference type="HAMAP-Rule" id="MF_00115"/>
    </source>
</evidence>
<sequence>MIKGFKEFIMRGNVVDLAIAVVIGAAFGKVVDTFVSGIVTPLISAAGKPGAAGLGFDLKSGDTPPGGVDPTFINLSTIINAIIVFLLTALVVYAIFVAPMNKFNARREAKKAAQRKAAGIPEPVSPPSELDLLTEIRDLLVKQDKI</sequence>
<comment type="subunit">
    <text evidence="10">Homopentamer.</text>
</comment>
<proteinExistence type="inferred from homology"/>
<dbReference type="InterPro" id="IPR037673">
    <property type="entry name" value="MSC/AndL"/>
</dbReference>
<keyword evidence="3 10" id="KW-0813">Transport</keyword>
<evidence type="ECO:0000256" key="2">
    <source>
        <dbReference type="ARBA" id="ARBA00007254"/>
    </source>
</evidence>
<keyword evidence="5 10" id="KW-0812">Transmembrane</keyword>
<keyword evidence="9 10" id="KW-0407">Ion channel</keyword>
<evidence type="ECO:0000256" key="5">
    <source>
        <dbReference type="ARBA" id="ARBA00022692"/>
    </source>
</evidence>
<gene>
    <name evidence="10 11" type="primary">mscL</name>
    <name evidence="11" type="ORF">ABLG96_17710</name>
</gene>
<evidence type="ECO:0000256" key="1">
    <source>
        <dbReference type="ARBA" id="ARBA00004651"/>
    </source>
</evidence>
<evidence type="ECO:0000256" key="3">
    <source>
        <dbReference type="ARBA" id="ARBA00022448"/>
    </source>
</evidence>
<comment type="caution">
    <text evidence="10">Lacks conserved residue(s) required for the propagation of feature annotation.</text>
</comment>
<dbReference type="EMBL" id="CP159218">
    <property type="protein sequence ID" value="XCG63026.1"/>
    <property type="molecule type" value="Genomic_DNA"/>
</dbReference>
<keyword evidence="7 10" id="KW-0406">Ion transport</keyword>
<comment type="similarity">
    <text evidence="2 10">Belongs to the MscL family.</text>
</comment>
<feature type="transmembrane region" description="Helical" evidence="10">
    <location>
        <begin position="78"/>
        <end position="98"/>
    </location>
</feature>